<evidence type="ECO:0000313" key="3">
    <source>
        <dbReference type="EMBL" id="KAK6183805.1"/>
    </source>
</evidence>
<dbReference type="AlphaFoldDB" id="A0AAN8JVW1"/>
<dbReference type="InterPro" id="IPR036645">
    <property type="entry name" value="Elafin-like_sf"/>
</dbReference>
<organism evidence="3 4">
    <name type="scientific">Patella caerulea</name>
    <name type="common">Rayed Mediterranean limpet</name>
    <dbReference type="NCBI Taxonomy" id="87958"/>
    <lineage>
        <taxon>Eukaryota</taxon>
        <taxon>Metazoa</taxon>
        <taxon>Spiralia</taxon>
        <taxon>Lophotrochozoa</taxon>
        <taxon>Mollusca</taxon>
        <taxon>Gastropoda</taxon>
        <taxon>Patellogastropoda</taxon>
        <taxon>Patelloidea</taxon>
        <taxon>Patellidae</taxon>
        <taxon>Patella</taxon>
    </lineage>
</organism>
<feature type="signal peptide" evidence="1">
    <location>
        <begin position="1"/>
        <end position="16"/>
    </location>
</feature>
<dbReference type="GO" id="GO:0005576">
    <property type="term" value="C:extracellular region"/>
    <property type="evidence" value="ECO:0007669"/>
    <property type="project" value="InterPro"/>
</dbReference>
<feature type="domain" description="WAP" evidence="2">
    <location>
        <begin position="108"/>
        <end position="157"/>
    </location>
</feature>
<evidence type="ECO:0000256" key="1">
    <source>
        <dbReference type="SAM" id="SignalP"/>
    </source>
</evidence>
<dbReference type="Pfam" id="PF00095">
    <property type="entry name" value="WAP"/>
    <property type="match status" value="1"/>
</dbReference>
<keyword evidence="1" id="KW-0732">Signal</keyword>
<dbReference type="InterPro" id="IPR008197">
    <property type="entry name" value="WAP_dom"/>
</dbReference>
<gene>
    <name evidence="3" type="ORF">SNE40_006402</name>
</gene>
<dbReference type="Gene3D" id="4.10.75.10">
    <property type="entry name" value="Elafin-like"/>
    <property type="match status" value="1"/>
</dbReference>
<feature type="chain" id="PRO_5042957282" description="WAP domain-containing protein" evidence="1">
    <location>
        <begin position="17"/>
        <end position="162"/>
    </location>
</feature>
<dbReference type="Proteomes" id="UP001347796">
    <property type="component" value="Unassembled WGS sequence"/>
</dbReference>
<comment type="caution">
    <text evidence="3">The sequence shown here is derived from an EMBL/GenBank/DDBJ whole genome shotgun (WGS) entry which is preliminary data.</text>
</comment>
<dbReference type="PRINTS" id="PR00003">
    <property type="entry name" value="4DISULPHCORE"/>
</dbReference>
<dbReference type="PROSITE" id="PS51390">
    <property type="entry name" value="WAP"/>
    <property type="match status" value="1"/>
</dbReference>
<protein>
    <recommendedName>
        <fullName evidence="2">WAP domain-containing protein</fullName>
    </recommendedName>
</protein>
<dbReference type="GO" id="GO:0030414">
    <property type="term" value="F:peptidase inhibitor activity"/>
    <property type="evidence" value="ECO:0007669"/>
    <property type="project" value="InterPro"/>
</dbReference>
<sequence>MFGIFCLASLLVLVSSCDDACTGHECNGRTCKLKYHHTDCVEPPCFQGTVTATCLNLGEDPVNPCKFGTAFIDDNNQHLNCSQKNFKCPHGSVCETDPKINWALCCSRCHNPGSCPVVKQKHTVSSLCKKECELDGDCGVVKKCCFNGCGQTCVDPKFKKGI</sequence>
<name>A0AAN8JVW1_PATCE</name>
<dbReference type="SMART" id="SM00217">
    <property type="entry name" value="WAP"/>
    <property type="match status" value="1"/>
</dbReference>
<evidence type="ECO:0000259" key="2">
    <source>
        <dbReference type="PROSITE" id="PS51390"/>
    </source>
</evidence>
<accession>A0AAN8JVW1</accession>
<dbReference type="SUPFAM" id="SSF57256">
    <property type="entry name" value="Elafin-like"/>
    <property type="match status" value="1"/>
</dbReference>
<proteinExistence type="predicted"/>
<keyword evidence="4" id="KW-1185">Reference proteome</keyword>
<evidence type="ECO:0000313" key="4">
    <source>
        <dbReference type="Proteomes" id="UP001347796"/>
    </source>
</evidence>
<dbReference type="EMBL" id="JAZGQO010000006">
    <property type="protein sequence ID" value="KAK6183805.1"/>
    <property type="molecule type" value="Genomic_DNA"/>
</dbReference>
<reference evidence="3 4" key="1">
    <citation type="submission" date="2024-01" db="EMBL/GenBank/DDBJ databases">
        <title>The genome of the rayed Mediterranean limpet Patella caerulea (Linnaeus, 1758).</title>
        <authorList>
            <person name="Anh-Thu Weber A."/>
            <person name="Halstead-Nussloch G."/>
        </authorList>
    </citation>
    <scope>NUCLEOTIDE SEQUENCE [LARGE SCALE GENOMIC DNA]</scope>
    <source>
        <strain evidence="3">AATW-2023a</strain>
        <tissue evidence="3">Whole specimen</tissue>
    </source>
</reference>